<dbReference type="Gene3D" id="2.40.50.140">
    <property type="entry name" value="Nucleic acid-binding proteins"/>
    <property type="match status" value="1"/>
</dbReference>
<keyword evidence="5 6" id="KW-0234">DNA repair</keyword>
<dbReference type="GO" id="GO:0003678">
    <property type="term" value="F:DNA helicase activity"/>
    <property type="evidence" value="ECO:0007669"/>
    <property type="project" value="UniProtKB-EC"/>
</dbReference>
<name>A0ABV6ZZ26_9PROT</name>
<dbReference type="RefSeq" id="WP_343164716.1">
    <property type="nucleotide sequence ID" value="NZ_JBHRSV010000020.1"/>
</dbReference>
<dbReference type="GO" id="GO:0016787">
    <property type="term" value="F:hydrolase activity"/>
    <property type="evidence" value="ECO:0007669"/>
    <property type="project" value="UniProtKB-KW"/>
</dbReference>
<protein>
    <recommendedName>
        <fullName evidence="6">Holliday junction branch migration complex subunit RuvA</fullName>
    </recommendedName>
</protein>
<keyword evidence="3 6" id="KW-0238">DNA-binding</keyword>
<dbReference type="CDD" id="cd14332">
    <property type="entry name" value="UBA_RuvA_C"/>
    <property type="match status" value="1"/>
</dbReference>
<organism evidence="9 10">
    <name type="scientific">Hyphobacterium vulgare</name>
    <dbReference type="NCBI Taxonomy" id="1736751"/>
    <lineage>
        <taxon>Bacteria</taxon>
        <taxon>Pseudomonadati</taxon>
        <taxon>Pseudomonadota</taxon>
        <taxon>Alphaproteobacteria</taxon>
        <taxon>Maricaulales</taxon>
        <taxon>Maricaulaceae</taxon>
        <taxon>Hyphobacterium</taxon>
    </lineage>
</organism>
<dbReference type="Pfam" id="PF07499">
    <property type="entry name" value="RuvA_C"/>
    <property type="match status" value="1"/>
</dbReference>
<dbReference type="InterPro" id="IPR010994">
    <property type="entry name" value="RuvA_2-like"/>
</dbReference>
<evidence type="ECO:0000256" key="2">
    <source>
        <dbReference type="ARBA" id="ARBA00022763"/>
    </source>
</evidence>
<feature type="domain" description="Holliday junction DNA helicase RuvA C-terminal" evidence="8">
    <location>
        <begin position="168"/>
        <end position="214"/>
    </location>
</feature>
<evidence type="ECO:0000313" key="10">
    <source>
        <dbReference type="Proteomes" id="UP001595379"/>
    </source>
</evidence>
<dbReference type="Gene3D" id="1.10.8.10">
    <property type="entry name" value="DNA helicase RuvA subunit, C-terminal domain"/>
    <property type="match status" value="1"/>
</dbReference>
<dbReference type="InterPro" id="IPR000085">
    <property type="entry name" value="RuvA"/>
</dbReference>
<dbReference type="Gene3D" id="1.10.150.20">
    <property type="entry name" value="5' to 3' exonuclease, C-terminal subdomain"/>
    <property type="match status" value="1"/>
</dbReference>
<evidence type="ECO:0000259" key="7">
    <source>
        <dbReference type="Pfam" id="PF01330"/>
    </source>
</evidence>
<keyword evidence="2 6" id="KW-0227">DNA damage</keyword>
<feature type="region of interest" description="Domain III" evidence="6">
    <location>
        <begin position="158"/>
        <end position="216"/>
    </location>
</feature>
<comment type="subcellular location">
    <subcellularLocation>
        <location evidence="6">Cytoplasm</location>
    </subcellularLocation>
</comment>
<dbReference type="InterPro" id="IPR036267">
    <property type="entry name" value="RuvA_C_sf"/>
</dbReference>
<accession>A0ABV6ZZ26</accession>
<evidence type="ECO:0000256" key="5">
    <source>
        <dbReference type="ARBA" id="ARBA00023204"/>
    </source>
</evidence>
<dbReference type="Pfam" id="PF14520">
    <property type="entry name" value="HHH_5"/>
    <property type="match status" value="1"/>
</dbReference>
<dbReference type="SUPFAM" id="SSF46929">
    <property type="entry name" value="DNA helicase RuvA subunit, C-terminal domain"/>
    <property type="match status" value="1"/>
</dbReference>
<evidence type="ECO:0000256" key="1">
    <source>
        <dbReference type="ARBA" id="ARBA00022490"/>
    </source>
</evidence>
<comment type="similarity">
    <text evidence="6">Belongs to the RuvA family.</text>
</comment>
<keyword evidence="10" id="KW-1185">Reference proteome</keyword>
<proteinExistence type="inferred from homology"/>
<evidence type="ECO:0000256" key="4">
    <source>
        <dbReference type="ARBA" id="ARBA00023172"/>
    </source>
</evidence>
<comment type="caution">
    <text evidence="9">The sequence shown here is derived from an EMBL/GenBank/DDBJ whole genome shotgun (WGS) entry which is preliminary data.</text>
</comment>
<sequence length="216" mass="22566">MFAKLKGHVDAIGENDAVIDVHGVGYLVGMGGRSLARLEPGQAVELHIETQVREDLIRLWGFLSERERAWFQHLQQIQGVGSKAALAVLDALGAADLESAAILGDASAFSRAKGVGPKLAQRLAAELKDKPPPRGRSYAADFKAMDEAMKSAPRAAAQAADSGGQDGAREDAVSALLNLGYGESEARKGVAAAARALGSEAGEGDLIRAALKELAR</sequence>
<comment type="domain">
    <text evidence="6">Has three domains with a flexible linker between the domains II and III and assumes an 'L' shape. Domain III is highly mobile and contacts RuvB.</text>
</comment>
<evidence type="ECO:0000313" key="9">
    <source>
        <dbReference type="EMBL" id="MFC2926647.1"/>
    </source>
</evidence>
<feature type="domain" description="DNA helicase Holliday junction RuvA type" evidence="7">
    <location>
        <begin position="1"/>
        <end position="61"/>
    </location>
</feature>
<dbReference type="SUPFAM" id="SSF50249">
    <property type="entry name" value="Nucleic acid-binding proteins"/>
    <property type="match status" value="1"/>
</dbReference>
<dbReference type="Proteomes" id="UP001595379">
    <property type="component" value="Unassembled WGS sequence"/>
</dbReference>
<dbReference type="HAMAP" id="MF_00031">
    <property type="entry name" value="DNA_HJ_migration_RuvA"/>
    <property type="match status" value="1"/>
</dbReference>
<comment type="caution">
    <text evidence="6">Lacks conserved residue(s) required for the propagation of feature annotation.</text>
</comment>
<dbReference type="NCBIfam" id="TIGR00084">
    <property type="entry name" value="ruvA"/>
    <property type="match status" value="1"/>
</dbReference>
<dbReference type="InterPro" id="IPR013849">
    <property type="entry name" value="DNA_helicase_Holl-junc_RuvA_I"/>
</dbReference>
<comment type="function">
    <text evidence="6">The RuvA-RuvB-RuvC complex processes Holliday junction (HJ) DNA during genetic recombination and DNA repair, while the RuvA-RuvB complex plays an important role in the rescue of blocked DNA replication forks via replication fork reversal (RFR). RuvA specifically binds to HJ cruciform DNA, conferring on it an open structure. The RuvB hexamer acts as an ATP-dependent pump, pulling dsDNA into and through the RuvAB complex. HJ branch migration allows RuvC to scan DNA until it finds its consensus sequence, where it cleaves and resolves the cruciform DNA.</text>
</comment>
<comment type="subunit">
    <text evidence="6">Homotetramer. Forms an RuvA(8)-RuvB(12)-Holliday junction (HJ) complex. HJ DNA is sandwiched between 2 RuvA tetramers; dsDNA enters through RuvA and exits via RuvB. An RuvB hexamer assembles on each DNA strand where it exits the tetramer. Each RuvB hexamer is contacted by two RuvA subunits (via domain III) on 2 adjacent RuvB subunits; this complex drives branch migration. In the full resolvosome a probable DNA-RuvA(4)-RuvB(12)-RuvC(2) complex forms which resolves the HJ.</text>
</comment>
<evidence type="ECO:0000256" key="6">
    <source>
        <dbReference type="HAMAP-Rule" id="MF_00031"/>
    </source>
</evidence>
<dbReference type="EMBL" id="JBHRSV010000020">
    <property type="protein sequence ID" value="MFC2926647.1"/>
    <property type="molecule type" value="Genomic_DNA"/>
</dbReference>
<dbReference type="InterPro" id="IPR012340">
    <property type="entry name" value="NA-bd_OB-fold"/>
</dbReference>
<reference evidence="10" key="1">
    <citation type="journal article" date="2019" name="Int. J. Syst. Evol. Microbiol.">
        <title>The Global Catalogue of Microorganisms (GCM) 10K type strain sequencing project: providing services to taxonomists for standard genome sequencing and annotation.</title>
        <authorList>
            <consortium name="The Broad Institute Genomics Platform"/>
            <consortium name="The Broad Institute Genome Sequencing Center for Infectious Disease"/>
            <person name="Wu L."/>
            <person name="Ma J."/>
        </authorList>
    </citation>
    <scope>NUCLEOTIDE SEQUENCE [LARGE SCALE GENOMIC DNA]</scope>
    <source>
        <strain evidence="10">KCTC 52487</strain>
    </source>
</reference>
<keyword evidence="1 6" id="KW-0963">Cytoplasm</keyword>
<dbReference type="InterPro" id="IPR011114">
    <property type="entry name" value="RuvA_C"/>
</dbReference>
<gene>
    <name evidence="6 9" type="primary">ruvA</name>
    <name evidence="9" type="ORF">ACFOOR_11070</name>
</gene>
<keyword evidence="9" id="KW-0378">Hydrolase</keyword>
<keyword evidence="4 6" id="KW-0233">DNA recombination</keyword>
<evidence type="ECO:0000256" key="3">
    <source>
        <dbReference type="ARBA" id="ARBA00023125"/>
    </source>
</evidence>
<dbReference type="SUPFAM" id="SSF47781">
    <property type="entry name" value="RuvA domain 2-like"/>
    <property type="match status" value="1"/>
</dbReference>
<evidence type="ECO:0000259" key="8">
    <source>
        <dbReference type="Pfam" id="PF07499"/>
    </source>
</evidence>
<dbReference type="Pfam" id="PF01330">
    <property type="entry name" value="RuvA_N"/>
    <property type="match status" value="1"/>
</dbReference>